<protein>
    <submittedName>
        <fullName evidence="2">Uncharacterized protein</fullName>
    </submittedName>
</protein>
<evidence type="ECO:0000256" key="1">
    <source>
        <dbReference type="SAM" id="MobiDB-lite"/>
    </source>
</evidence>
<organism evidence="2 3">
    <name type="scientific">Protopolystoma xenopodis</name>
    <dbReference type="NCBI Taxonomy" id="117903"/>
    <lineage>
        <taxon>Eukaryota</taxon>
        <taxon>Metazoa</taxon>
        <taxon>Spiralia</taxon>
        <taxon>Lophotrochozoa</taxon>
        <taxon>Platyhelminthes</taxon>
        <taxon>Monogenea</taxon>
        <taxon>Polyopisthocotylea</taxon>
        <taxon>Polystomatidea</taxon>
        <taxon>Polystomatidae</taxon>
        <taxon>Protopolystoma</taxon>
    </lineage>
</organism>
<keyword evidence="3" id="KW-1185">Reference proteome</keyword>
<gene>
    <name evidence="2" type="ORF">PXEA_LOCUS30974</name>
</gene>
<comment type="caution">
    <text evidence="2">The sequence shown here is derived from an EMBL/GenBank/DDBJ whole genome shotgun (WGS) entry which is preliminary data.</text>
</comment>
<proteinExistence type="predicted"/>
<feature type="non-terminal residue" evidence="2">
    <location>
        <position position="1"/>
    </location>
</feature>
<reference evidence="2" key="1">
    <citation type="submission" date="2018-11" db="EMBL/GenBank/DDBJ databases">
        <authorList>
            <consortium name="Pathogen Informatics"/>
        </authorList>
    </citation>
    <scope>NUCLEOTIDE SEQUENCE</scope>
</reference>
<evidence type="ECO:0000313" key="2">
    <source>
        <dbReference type="EMBL" id="VEL37534.1"/>
    </source>
</evidence>
<feature type="compositionally biased region" description="Polar residues" evidence="1">
    <location>
        <begin position="281"/>
        <end position="301"/>
    </location>
</feature>
<sequence>MCKKVKSKLSDQEPCIFHIGGCPAWVEQEVYANLVLRLAAKRPRKRVGSRLAPNRPRSSGFFASSPSAVSSLSVGAGSAASSLLGSMVAAASSSGTGSKNGVFQVWLGEERHLWGRLATFRGQLVSLAIFTDALTDATLQDIHHQGPVSRTALLDAEAQLMVGVPRPGPISIGSATASLQSTSSDLLVSIATATTITNANANANVDANVKVDTEARDNGVENCIEAASGPVDRISAAREATRFLIYYDASAVDRSIASPSAHCHDLVAGLLGLPAFESRSSGRNSSARLDNQSSGVGSSRTLGFRGSGRTRAKASDAARAQKRLFGYWRNVQQPIGLPARMIGVKQMTVTRFP</sequence>
<dbReference type="EMBL" id="CAAALY010255266">
    <property type="protein sequence ID" value="VEL37534.1"/>
    <property type="molecule type" value="Genomic_DNA"/>
</dbReference>
<dbReference type="AlphaFoldDB" id="A0A448XIL4"/>
<evidence type="ECO:0000313" key="3">
    <source>
        <dbReference type="Proteomes" id="UP000784294"/>
    </source>
</evidence>
<name>A0A448XIL4_9PLAT</name>
<feature type="region of interest" description="Disordered" evidence="1">
    <location>
        <begin position="281"/>
        <end position="315"/>
    </location>
</feature>
<accession>A0A448XIL4</accession>
<dbReference type="Proteomes" id="UP000784294">
    <property type="component" value="Unassembled WGS sequence"/>
</dbReference>
<dbReference type="OrthoDB" id="6281623at2759"/>